<dbReference type="STRING" id="561720.SAMN06275492_13212"/>
<sequence length="379" mass="41551">MSRLAWGAAVFVAVLLWGNGAFAMVLAVGDFNAHGASYSVGQSVIEMLSSQLAGNPRFQLVERRQLDAVARQQRIALSGMVNPEEAVSIGKLVGAKYYLQGAVSHFGVLTLLTARLMDVERRTVVAAYQAMTSEGERGVPLAVRTMAAEITASLTGPEPAGTARDDYRSLLYDALGYYNQEDYGRSLRFWDRMVQMSPKNATLRFIVAAMHYSRGRYGDSELSAKEAVAFDPDFAEAYLLLGKAMFMRGRDYEATGPLERAIELNPNLAEPYFLIGQAYKNRGRLEEAMEYFSMAVQRDPNYVGAYVALGQMLVEVAELKLARQVLTRAVQLDSSNAGARFLLGTAMALEGDDKGARSQVQALKLLDPGLAVKLEELLE</sequence>
<evidence type="ECO:0000313" key="5">
    <source>
        <dbReference type="Proteomes" id="UP000193355"/>
    </source>
</evidence>
<feature type="repeat" description="TPR" evidence="3">
    <location>
        <begin position="269"/>
        <end position="302"/>
    </location>
</feature>
<keyword evidence="1" id="KW-0677">Repeat</keyword>
<dbReference type="SUPFAM" id="SSF48452">
    <property type="entry name" value="TPR-like"/>
    <property type="match status" value="1"/>
</dbReference>
<feature type="repeat" description="TPR" evidence="3">
    <location>
        <begin position="235"/>
        <end position="268"/>
    </location>
</feature>
<evidence type="ECO:0000313" key="4">
    <source>
        <dbReference type="EMBL" id="SMG42948.1"/>
    </source>
</evidence>
<protein>
    <submittedName>
        <fullName evidence="4">Tetratricopeptide repeat-containing protein</fullName>
    </submittedName>
</protein>
<dbReference type="OrthoDB" id="2648at2"/>
<reference evidence="5" key="1">
    <citation type="submission" date="2017-04" db="EMBL/GenBank/DDBJ databases">
        <authorList>
            <person name="Varghese N."/>
            <person name="Submissions S."/>
        </authorList>
    </citation>
    <scope>NUCLEOTIDE SEQUENCE [LARGE SCALE GENOMIC DNA]</scope>
    <source>
        <strain evidence="5">USBA 82</strain>
    </source>
</reference>
<dbReference type="InterPro" id="IPR050498">
    <property type="entry name" value="Ycf3"/>
</dbReference>
<evidence type="ECO:0000256" key="3">
    <source>
        <dbReference type="PROSITE-ProRule" id="PRU00339"/>
    </source>
</evidence>
<dbReference type="SMART" id="SM00028">
    <property type="entry name" value="TPR"/>
    <property type="match status" value="5"/>
</dbReference>
<dbReference type="InterPro" id="IPR011990">
    <property type="entry name" value="TPR-like_helical_dom_sf"/>
</dbReference>
<dbReference type="PANTHER" id="PTHR44858:SF1">
    <property type="entry name" value="UDP-N-ACETYLGLUCOSAMINE--PEPTIDE N-ACETYLGLUCOSAMINYLTRANSFERASE SPINDLY-RELATED"/>
    <property type="match status" value="1"/>
</dbReference>
<name>A0A1X7KN72_9BACT</name>
<dbReference type="PROSITE" id="PS50293">
    <property type="entry name" value="TPR_REGION"/>
    <property type="match status" value="1"/>
</dbReference>
<organism evidence="4 5">
    <name type="scientific">Dethiosulfovibrio salsuginis</name>
    <dbReference type="NCBI Taxonomy" id="561720"/>
    <lineage>
        <taxon>Bacteria</taxon>
        <taxon>Thermotogati</taxon>
        <taxon>Synergistota</taxon>
        <taxon>Synergistia</taxon>
        <taxon>Synergistales</taxon>
        <taxon>Dethiosulfovibrionaceae</taxon>
        <taxon>Dethiosulfovibrio</taxon>
    </lineage>
</organism>
<accession>A0A1X7KN72</accession>
<gene>
    <name evidence="4" type="ORF">SAMN06275492_13212</name>
</gene>
<dbReference type="Pfam" id="PF13432">
    <property type="entry name" value="TPR_16"/>
    <property type="match status" value="1"/>
</dbReference>
<dbReference type="GO" id="GO:0030288">
    <property type="term" value="C:outer membrane-bounded periplasmic space"/>
    <property type="evidence" value="ECO:0007669"/>
    <property type="project" value="InterPro"/>
</dbReference>
<dbReference type="RefSeq" id="WP_085545287.1">
    <property type="nucleotide sequence ID" value="NZ_FXBB01000032.1"/>
</dbReference>
<dbReference type="InterPro" id="IPR005534">
    <property type="entry name" value="Curli_assmbl/transp-comp_CsgG"/>
</dbReference>
<dbReference type="AlphaFoldDB" id="A0A1X7KN72"/>
<keyword evidence="2 3" id="KW-0802">TPR repeat</keyword>
<dbReference type="Proteomes" id="UP000193355">
    <property type="component" value="Unassembled WGS sequence"/>
</dbReference>
<evidence type="ECO:0000256" key="1">
    <source>
        <dbReference type="ARBA" id="ARBA00022737"/>
    </source>
</evidence>
<evidence type="ECO:0000256" key="2">
    <source>
        <dbReference type="ARBA" id="ARBA00022803"/>
    </source>
</evidence>
<dbReference type="InterPro" id="IPR019734">
    <property type="entry name" value="TPR_rpt"/>
</dbReference>
<keyword evidence="5" id="KW-1185">Reference proteome</keyword>
<dbReference type="Pfam" id="PF00515">
    <property type="entry name" value="TPR_1"/>
    <property type="match status" value="1"/>
</dbReference>
<proteinExistence type="predicted"/>
<dbReference type="PANTHER" id="PTHR44858">
    <property type="entry name" value="TETRATRICOPEPTIDE REPEAT PROTEIN 6"/>
    <property type="match status" value="1"/>
</dbReference>
<dbReference type="Gene3D" id="3.40.50.10610">
    <property type="entry name" value="ABC-type transport auxiliary lipoprotein component"/>
    <property type="match status" value="1"/>
</dbReference>
<dbReference type="EMBL" id="FXBB01000032">
    <property type="protein sequence ID" value="SMG42948.1"/>
    <property type="molecule type" value="Genomic_DNA"/>
</dbReference>
<dbReference type="Gene3D" id="1.25.40.10">
    <property type="entry name" value="Tetratricopeptide repeat domain"/>
    <property type="match status" value="1"/>
</dbReference>
<dbReference type="PROSITE" id="PS50005">
    <property type="entry name" value="TPR"/>
    <property type="match status" value="3"/>
</dbReference>
<dbReference type="Pfam" id="PF03783">
    <property type="entry name" value="CsgG"/>
    <property type="match status" value="1"/>
</dbReference>
<feature type="repeat" description="TPR" evidence="3">
    <location>
        <begin position="303"/>
        <end position="336"/>
    </location>
</feature>